<evidence type="ECO:0008006" key="4">
    <source>
        <dbReference type="Google" id="ProtNLM"/>
    </source>
</evidence>
<protein>
    <recommendedName>
        <fullName evidence="4">Lipoprotein</fullName>
    </recommendedName>
</protein>
<keyword evidence="3" id="KW-1185">Reference proteome</keyword>
<dbReference type="RefSeq" id="WP_394406258.1">
    <property type="nucleotide sequence ID" value="NZ_JBIGIC010000001.1"/>
</dbReference>
<dbReference type="Proteomes" id="UP001606134">
    <property type="component" value="Unassembled WGS sequence"/>
</dbReference>
<proteinExistence type="predicted"/>
<dbReference type="EMBL" id="JBIGIC010000001">
    <property type="protein sequence ID" value="MFG6485559.1"/>
    <property type="molecule type" value="Genomic_DNA"/>
</dbReference>
<organism evidence="2 3">
    <name type="scientific">Pelomonas candidula</name>
    <dbReference type="NCBI Taxonomy" id="3299025"/>
    <lineage>
        <taxon>Bacteria</taxon>
        <taxon>Pseudomonadati</taxon>
        <taxon>Pseudomonadota</taxon>
        <taxon>Betaproteobacteria</taxon>
        <taxon>Burkholderiales</taxon>
        <taxon>Sphaerotilaceae</taxon>
        <taxon>Roseateles</taxon>
    </lineage>
</organism>
<reference evidence="2 3" key="1">
    <citation type="submission" date="2024-08" db="EMBL/GenBank/DDBJ databases">
        <authorList>
            <person name="Lu H."/>
        </authorList>
    </citation>
    <scope>NUCLEOTIDE SEQUENCE [LARGE SCALE GENOMIC DNA]</scope>
    <source>
        <strain evidence="2 3">BYS78W</strain>
    </source>
</reference>
<feature type="signal peptide" evidence="1">
    <location>
        <begin position="1"/>
        <end position="22"/>
    </location>
</feature>
<keyword evidence="1" id="KW-0732">Signal</keyword>
<evidence type="ECO:0000256" key="1">
    <source>
        <dbReference type="SAM" id="SignalP"/>
    </source>
</evidence>
<feature type="chain" id="PRO_5046952858" description="Lipoprotein" evidence="1">
    <location>
        <begin position="23"/>
        <end position="168"/>
    </location>
</feature>
<dbReference type="PROSITE" id="PS51257">
    <property type="entry name" value="PROKAR_LIPOPROTEIN"/>
    <property type="match status" value="1"/>
</dbReference>
<evidence type="ECO:0000313" key="3">
    <source>
        <dbReference type="Proteomes" id="UP001606134"/>
    </source>
</evidence>
<gene>
    <name evidence="2" type="ORF">ACG04R_02685</name>
</gene>
<accession>A0ABW7H6Z2</accession>
<comment type="caution">
    <text evidence="2">The sequence shown here is derived from an EMBL/GenBank/DDBJ whole genome shotgun (WGS) entry which is preliminary data.</text>
</comment>
<sequence length="168" mass="17766">MKRIVSLAATALLLSGCGSFQAFQPATPPDYTGATANVADQVVVVSPQRLHVFEITQVDGRRLASSSTASTRAGKGSGMTVTPVSLTNELPLRETRVRLQAAVQYASPVVSMSNPSCRTVGEVSFTPVEGRRYTVNGRIAADACEVWIEDLETKQPVTGKVTGPGTSR</sequence>
<evidence type="ECO:0000313" key="2">
    <source>
        <dbReference type="EMBL" id="MFG6485559.1"/>
    </source>
</evidence>
<name>A0ABW7H6Z2_9BURK</name>